<protein>
    <submittedName>
        <fullName evidence="3">Endonuclease/Exonuclease/phosphatase family protein</fullName>
    </submittedName>
</protein>
<keyword evidence="3" id="KW-0540">Nuclease</keyword>
<dbReference type="Gene3D" id="3.60.10.10">
    <property type="entry name" value="Endonuclease/exonuclease/phosphatase"/>
    <property type="match status" value="1"/>
</dbReference>
<feature type="transmembrane region" description="Helical" evidence="1">
    <location>
        <begin position="23"/>
        <end position="42"/>
    </location>
</feature>
<reference evidence="3 4" key="1">
    <citation type="submission" date="2019-02" db="EMBL/GenBank/DDBJ databases">
        <title>Deep-cultivation of Planctomycetes and their phenomic and genomic characterization uncovers novel biology.</title>
        <authorList>
            <person name="Wiegand S."/>
            <person name="Jogler M."/>
            <person name="Boedeker C."/>
            <person name="Pinto D."/>
            <person name="Vollmers J."/>
            <person name="Rivas-Marin E."/>
            <person name="Kohn T."/>
            <person name="Peeters S.H."/>
            <person name="Heuer A."/>
            <person name="Rast P."/>
            <person name="Oberbeckmann S."/>
            <person name="Bunk B."/>
            <person name="Jeske O."/>
            <person name="Meyerdierks A."/>
            <person name="Storesund J.E."/>
            <person name="Kallscheuer N."/>
            <person name="Luecker S."/>
            <person name="Lage O.M."/>
            <person name="Pohl T."/>
            <person name="Merkel B.J."/>
            <person name="Hornburger P."/>
            <person name="Mueller R.-W."/>
            <person name="Bruemmer F."/>
            <person name="Labrenz M."/>
            <person name="Spormann A.M."/>
            <person name="Op Den Camp H."/>
            <person name="Overmann J."/>
            <person name="Amann R."/>
            <person name="Jetten M.S.M."/>
            <person name="Mascher T."/>
            <person name="Medema M.H."/>
            <person name="Devos D.P."/>
            <person name="Kaster A.-K."/>
            <person name="Ovreas L."/>
            <person name="Rohde M."/>
            <person name="Galperin M.Y."/>
            <person name="Jogler C."/>
        </authorList>
    </citation>
    <scope>NUCLEOTIDE SEQUENCE [LARGE SCALE GENOMIC DNA]</scope>
    <source>
        <strain evidence="3 4">Poly51</strain>
    </source>
</reference>
<dbReference type="Proteomes" id="UP000318288">
    <property type="component" value="Unassembled WGS sequence"/>
</dbReference>
<dbReference type="SUPFAM" id="SSF56219">
    <property type="entry name" value="DNase I-like"/>
    <property type="match status" value="1"/>
</dbReference>
<dbReference type="EMBL" id="SJPW01000005">
    <property type="protein sequence ID" value="TWU50504.1"/>
    <property type="molecule type" value="Genomic_DNA"/>
</dbReference>
<keyword evidence="1" id="KW-0472">Membrane</keyword>
<dbReference type="GO" id="GO:0004519">
    <property type="term" value="F:endonuclease activity"/>
    <property type="evidence" value="ECO:0007669"/>
    <property type="project" value="UniProtKB-KW"/>
</dbReference>
<comment type="caution">
    <text evidence="3">The sequence shown here is derived from an EMBL/GenBank/DDBJ whole genome shotgun (WGS) entry which is preliminary data.</text>
</comment>
<evidence type="ECO:0000259" key="2">
    <source>
        <dbReference type="Pfam" id="PF03372"/>
    </source>
</evidence>
<keyword evidence="4" id="KW-1185">Reference proteome</keyword>
<feature type="domain" description="Endonuclease/exonuclease/phosphatase" evidence="2">
    <location>
        <begin position="126"/>
        <end position="331"/>
    </location>
</feature>
<evidence type="ECO:0000313" key="4">
    <source>
        <dbReference type="Proteomes" id="UP000318288"/>
    </source>
</evidence>
<feature type="transmembrane region" description="Helical" evidence="1">
    <location>
        <begin position="54"/>
        <end position="71"/>
    </location>
</feature>
<name>A0A5C6EQ56_9BACT</name>
<evidence type="ECO:0000313" key="3">
    <source>
        <dbReference type="EMBL" id="TWU50504.1"/>
    </source>
</evidence>
<keyword evidence="3" id="KW-0269">Exonuclease</keyword>
<proteinExistence type="predicted"/>
<dbReference type="InterPro" id="IPR005135">
    <property type="entry name" value="Endo/exonuclease/phosphatase"/>
</dbReference>
<dbReference type="AlphaFoldDB" id="A0A5C6EQ56"/>
<accession>A0A5C6EQ56</accession>
<keyword evidence="1" id="KW-1133">Transmembrane helix</keyword>
<sequence>MDADVSNELQKRPPTRERNLEKVFWVASAGVLCFVSVLTWTAPLHWCMNLLAELRIQQCTVIVVMLAVAMFRQQGFVAMMMLIALALHAPWLTGGGSAGRFDPNPSTKFGDPAPDLTVTVSNALTKNQRHGEVIADILRASPDVFGVVELSHELSEKMIEHSSHRYPYRVVRPISSYDFGIGLFSKHPLDDVDVFSFDEGIESIAATFSKGQETYRIYVTHPLPPVSHHNFDQRNEHLRLLAEKLREDRASHPDCHFLLIGDLNATPWSPALADLSDGSGLDRAITGIDFTPTHYSGPSWFPFGLVIDHVLISDRLQCVGHRVGGPTGSDHRSVTVEITAAATDQ</sequence>
<gene>
    <name evidence="3" type="ORF">Poly51_37940</name>
</gene>
<keyword evidence="1" id="KW-0812">Transmembrane</keyword>
<dbReference type="OrthoDB" id="9796594at2"/>
<keyword evidence="3" id="KW-0255">Endonuclease</keyword>
<organism evidence="3 4">
    <name type="scientific">Rubripirellula tenax</name>
    <dbReference type="NCBI Taxonomy" id="2528015"/>
    <lineage>
        <taxon>Bacteria</taxon>
        <taxon>Pseudomonadati</taxon>
        <taxon>Planctomycetota</taxon>
        <taxon>Planctomycetia</taxon>
        <taxon>Pirellulales</taxon>
        <taxon>Pirellulaceae</taxon>
        <taxon>Rubripirellula</taxon>
    </lineage>
</organism>
<dbReference type="InterPro" id="IPR036691">
    <property type="entry name" value="Endo/exonu/phosph_ase_sf"/>
</dbReference>
<keyword evidence="3" id="KW-0378">Hydrolase</keyword>
<dbReference type="RefSeq" id="WP_146459238.1">
    <property type="nucleotide sequence ID" value="NZ_SJPW01000005.1"/>
</dbReference>
<dbReference type="Pfam" id="PF03372">
    <property type="entry name" value="Exo_endo_phos"/>
    <property type="match status" value="1"/>
</dbReference>
<dbReference type="GO" id="GO:0004527">
    <property type="term" value="F:exonuclease activity"/>
    <property type="evidence" value="ECO:0007669"/>
    <property type="project" value="UniProtKB-KW"/>
</dbReference>
<evidence type="ECO:0000256" key="1">
    <source>
        <dbReference type="SAM" id="Phobius"/>
    </source>
</evidence>